<gene>
    <name evidence="5" type="primary">argI2_1</name>
    <name evidence="5" type="ORF">Pa4123_20310</name>
</gene>
<proteinExistence type="inferred from homology"/>
<protein>
    <submittedName>
        <fullName evidence="5">Arginase</fullName>
    </submittedName>
</protein>
<dbReference type="CDD" id="cd09999">
    <property type="entry name" value="Arginase-like_1"/>
    <property type="match status" value="1"/>
</dbReference>
<dbReference type="RefSeq" id="WP_281894032.1">
    <property type="nucleotide sequence ID" value="NZ_BSDI01000007.1"/>
</dbReference>
<evidence type="ECO:0000256" key="3">
    <source>
        <dbReference type="ARBA" id="ARBA00023211"/>
    </source>
</evidence>
<dbReference type="InterPro" id="IPR006035">
    <property type="entry name" value="Ureohydrolase"/>
</dbReference>
<evidence type="ECO:0000313" key="5">
    <source>
        <dbReference type="EMBL" id="GLH96757.1"/>
    </source>
</evidence>
<evidence type="ECO:0000256" key="4">
    <source>
        <dbReference type="PROSITE-ProRule" id="PRU00742"/>
    </source>
</evidence>
<keyword evidence="2" id="KW-0378">Hydrolase</keyword>
<dbReference type="SUPFAM" id="SSF52768">
    <property type="entry name" value="Arginase/deacetylase"/>
    <property type="match status" value="1"/>
</dbReference>
<dbReference type="EMBL" id="BSDI01000007">
    <property type="protein sequence ID" value="GLH96757.1"/>
    <property type="molecule type" value="Genomic_DNA"/>
</dbReference>
<dbReference type="PRINTS" id="PR00116">
    <property type="entry name" value="ARGINASE"/>
</dbReference>
<dbReference type="PANTHER" id="PTHR43782">
    <property type="entry name" value="ARGINASE"/>
    <property type="match status" value="1"/>
</dbReference>
<reference evidence="5" key="1">
    <citation type="submission" date="2022-12" db="EMBL/GenBank/DDBJ databases">
        <title>New Phytohabitans aurantiacus sp. RD004123 nov., an actinomycete isolated from soil.</title>
        <authorList>
            <person name="Triningsih D.W."/>
            <person name="Harunari E."/>
            <person name="Igarashi Y."/>
        </authorList>
    </citation>
    <scope>NUCLEOTIDE SEQUENCE</scope>
    <source>
        <strain evidence="5">RD004123</strain>
    </source>
</reference>
<dbReference type="Gene3D" id="3.40.800.10">
    <property type="entry name" value="Ureohydrolase domain"/>
    <property type="match status" value="1"/>
</dbReference>
<organism evidence="5 6">
    <name type="scientific">Phytohabitans aurantiacus</name>
    <dbReference type="NCBI Taxonomy" id="3016789"/>
    <lineage>
        <taxon>Bacteria</taxon>
        <taxon>Bacillati</taxon>
        <taxon>Actinomycetota</taxon>
        <taxon>Actinomycetes</taxon>
        <taxon>Micromonosporales</taxon>
        <taxon>Micromonosporaceae</taxon>
    </lineage>
</organism>
<keyword evidence="1" id="KW-0479">Metal-binding</keyword>
<evidence type="ECO:0000313" key="6">
    <source>
        <dbReference type="Proteomes" id="UP001144280"/>
    </source>
</evidence>
<evidence type="ECO:0000256" key="2">
    <source>
        <dbReference type="ARBA" id="ARBA00022801"/>
    </source>
</evidence>
<evidence type="ECO:0000256" key="1">
    <source>
        <dbReference type="ARBA" id="ARBA00022723"/>
    </source>
</evidence>
<dbReference type="Pfam" id="PF00491">
    <property type="entry name" value="Arginase"/>
    <property type="match status" value="1"/>
</dbReference>
<dbReference type="PIRSF" id="PIRSF036979">
    <property type="entry name" value="Arginase"/>
    <property type="match status" value="1"/>
</dbReference>
<keyword evidence="3" id="KW-0464">Manganese</keyword>
<sequence>MNQSGWFLLGAPWDCSGTGRGEQAAPAALRRAGLSTLVAHDLGDAAAVIDSRRRDPDTGILALPETVRAAEALGEALAAGLRDHPGRRPLVVGGDCSILLGIVPALRHRSDRVGLWFVDGHPDYIDALASSTGETADLDLAALTGDGPAPLVALAGAAPAVPAELAVLIGHRTRDLDPDSAAELARVPAALRSLDADAVRRDPAGAGERAAKWLAAHPAWLHVDLDVLDPKAQPAVTYPQPGGPDWDDLTALLRPLARSPRLLGASVADFRPDLDPTGALAARIVALLRDVLP</sequence>
<name>A0ABQ5QRZ3_9ACTN</name>
<dbReference type="PANTHER" id="PTHR43782:SF3">
    <property type="entry name" value="ARGINASE"/>
    <property type="match status" value="1"/>
</dbReference>
<comment type="caution">
    <text evidence="5">The sequence shown here is derived from an EMBL/GenBank/DDBJ whole genome shotgun (WGS) entry which is preliminary data.</text>
</comment>
<dbReference type="InterPro" id="IPR023696">
    <property type="entry name" value="Ureohydrolase_dom_sf"/>
</dbReference>
<accession>A0ABQ5QRZ3</accession>
<dbReference type="PROSITE" id="PS51409">
    <property type="entry name" value="ARGINASE_2"/>
    <property type="match status" value="1"/>
</dbReference>
<dbReference type="Proteomes" id="UP001144280">
    <property type="component" value="Unassembled WGS sequence"/>
</dbReference>
<comment type="similarity">
    <text evidence="4">Belongs to the arginase family.</text>
</comment>
<keyword evidence="6" id="KW-1185">Reference proteome</keyword>